<reference evidence="5" key="1">
    <citation type="submission" date="2018-02" db="EMBL/GenBank/DDBJ databases">
        <authorList>
            <person name="Moore K."/>
            <person name="Momper L."/>
        </authorList>
    </citation>
    <scope>NUCLEOTIDE SEQUENCE [LARGE SCALE GENOMIC DNA]</scope>
    <source>
        <strain evidence="5">ULC18</strain>
    </source>
</reference>
<evidence type="ECO:0000313" key="5">
    <source>
        <dbReference type="Proteomes" id="UP000239576"/>
    </source>
</evidence>
<dbReference type="Pfam" id="PF21537">
    <property type="entry name" value="DUF1980_C"/>
    <property type="match status" value="1"/>
</dbReference>
<proteinExistence type="predicted"/>
<dbReference type="RefSeq" id="WP_106257508.1">
    <property type="nucleotide sequence ID" value="NZ_CAWNSW010000129.1"/>
</dbReference>
<dbReference type="InterPro" id="IPR048493">
    <property type="entry name" value="DUF1980_N"/>
</dbReference>
<keyword evidence="1" id="KW-0812">Transmembrane</keyword>
<dbReference type="AlphaFoldDB" id="A0A2T1E388"/>
<evidence type="ECO:0000256" key="1">
    <source>
        <dbReference type="SAM" id="Phobius"/>
    </source>
</evidence>
<dbReference type="Proteomes" id="UP000239576">
    <property type="component" value="Unassembled WGS sequence"/>
</dbReference>
<feature type="domain" description="DUF1980" evidence="2">
    <location>
        <begin position="20"/>
        <end position="123"/>
    </location>
</feature>
<dbReference type="Pfam" id="PF09323">
    <property type="entry name" value="DUF1980"/>
    <property type="match status" value="1"/>
</dbReference>
<keyword evidence="1" id="KW-0472">Membrane</keyword>
<feature type="transmembrane region" description="Helical" evidence="1">
    <location>
        <begin position="14"/>
        <end position="35"/>
    </location>
</feature>
<accession>A0A2T1E388</accession>
<dbReference type="InterPro" id="IPR052955">
    <property type="entry name" value="UPF0703_membrane_permease"/>
</dbReference>
<evidence type="ECO:0000259" key="3">
    <source>
        <dbReference type="Pfam" id="PF21537"/>
    </source>
</evidence>
<dbReference type="PANTHER" id="PTHR40047">
    <property type="entry name" value="UPF0703 PROTEIN YCGQ"/>
    <property type="match status" value="1"/>
</dbReference>
<gene>
    <name evidence="4" type="ORF">C7B82_17195</name>
</gene>
<dbReference type="InterPro" id="IPR015402">
    <property type="entry name" value="DUF1980"/>
</dbReference>
<keyword evidence="1" id="KW-1133">Transmembrane helix</keyword>
<evidence type="ECO:0000259" key="2">
    <source>
        <dbReference type="Pfam" id="PF09323"/>
    </source>
</evidence>
<feature type="transmembrane region" description="Helical" evidence="1">
    <location>
        <begin position="88"/>
        <end position="108"/>
    </location>
</feature>
<sequence length="258" mass="28629">MSLRSPRSPSFQTVLPWLDVVAIAAWGILFLKYWLTGKLNLLIHPNYMGLTIVAGVVLLLVSGIKATLLYKQRQQSVRGGVTERHLTLFPPGWSTVLLLGTAILGLLISPRAFASQTAIDRGVNDTVTLTRVKPQAFRAATNSDEKTLVDWVRTLAVYPEPDAYTGQKAKVQGFVVYPQDLPNDYLLLSRFVITCCAADVYPVSLPVKLSQSRDAYKPDTWLEIEGQMMTAERAGKRQLAIAAKTLKPIPEPKNPYDY</sequence>
<protein>
    <submittedName>
        <fullName evidence="4">TIGR03943 family protein</fullName>
    </submittedName>
</protein>
<reference evidence="4 5" key="2">
    <citation type="submission" date="2018-03" db="EMBL/GenBank/DDBJ databases">
        <title>The ancient ancestry and fast evolution of plastids.</title>
        <authorList>
            <person name="Moore K.R."/>
            <person name="Magnabosco C."/>
            <person name="Momper L."/>
            <person name="Gold D.A."/>
            <person name="Bosak T."/>
            <person name="Fournier G.P."/>
        </authorList>
    </citation>
    <scope>NUCLEOTIDE SEQUENCE [LARGE SCALE GENOMIC DNA]</scope>
    <source>
        <strain evidence="4 5">ULC18</strain>
    </source>
</reference>
<comment type="caution">
    <text evidence="4">The sequence shown here is derived from an EMBL/GenBank/DDBJ whole genome shotgun (WGS) entry which is preliminary data.</text>
</comment>
<dbReference type="EMBL" id="PVWK01000097">
    <property type="protein sequence ID" value="PSB27207.1"/>
    <property type="molecule type" value="Genomic_DNA"/>
</dbReference>
<dbReference type="InterPro" id="IPR048447">
    <property type="entry name" value="DUF1980_C"/>
</dbReference>
<dbReference type="PANTHER" id="PTHR40047:SF1">
    <property type="entry name" value="UPF0703 PROTEIN YCGQ"/>
    <property type="match status" value="1"/>
</dbReference>
<dbReference type="OrthoDB" id="9770408at2"/>
<feature type="domain" description="DUF1980" evidence="3">
    <location>
        <begin position="156"/>
        <end position="258"/>
    </location>
</feature>
<dbReference type="NCBIfam" id="TIGR03943">
    <property type="entry name" value="TIGR03943 family putative permease subunit"/>
    <property type="match status" value="1"/>
</dbReference>
<keyword evidence="5" id="KW-1185">Reference proteome</keyword>
<feature type="transmembrane region" description="Helical" evidence="1">
    <location>
        <begin position="47"/>
        <end position="68"/>
    </location>
</feature>
<evidence type="ECO:0000313" key="4">
    <source>
        <dbReference type="EMBL" id="PSB27207.1"/>
    </source>
</evidence>
<name>A0A2T1E388_9CYAN</name>
<organism evidence="4 5">
    <name type="scientific">Stenomitos frigidus ULC18</name>
    <dbReference type="NCBI Taxonomy" id="2107698"/>
    <lineage>
        <taxon>Bacteria</taxon>
        <taxon>Bacillati</taxon>
        <taxon>Cyanobacteriota</taxon>
        <taxon>Cyanophyceae</taxon>
        <taxon>Leptolyngbyales</taxon>
        <taxon>Leptolyngbyaceae</taxon>
        <taxon>Stenomitos</taxon>
    </lineage>
</organism>